<feature type="transmembrane region" description="Helical" evidence="2">
    <location>
        <begin position="33"/>
        <end position="55"/>
    </location>
</feature>
<keyword evidence="2" id="KW-0472">Membrane</keyword>
<evidence type="ECO:0000313" key="4">
    <source>
        <dbReference type="EMBL" id="CAF1201842.1"/>
    </source>
</evidence>
<sequence length="214" mass="23677">MDAIHIIMATSTSANPHNSPHLRIESLARKRKLSAVTFLVFGILLIVAGSLLASFEKQRFSVSFIVFGGIGIIFALMYWVSAEKILIALRKLNAERMRQTRYYAQNPDAAVFATMNSREFSRYPNSLHVGLPSYEQSVLHFIDIPPSYDEAIKIKSSNHLLNNSSQHLPPTPIHSISLAVDQAATAATTLPTTTTSEQIPNRKCAASRHAPHEP</sequence>
<protein>
    <submittedName>
        <fullName evidence="4">Uncharacterized protein</fullName>
    </submittedName>
</protein>
<evidence type="ECO:0000256" key="1">
    <source>
        <dbReference type="SAM" id="MobiDB-lite"/>
    </source>
</evidence>
<evidence type="ECO:0000313" key="3">
    <source>
        <dbReference type="EMBL" id="CAF1028668.1"/>
    </source>
</evidence>
<dbReference type="Proteomes" id="UP000663852">
    <property type="component" value="Unassembled WGS sequence"/>
</dbReference>
<comment type="caution">
    <text evidence="4">The sequence shown here is derived from an EMBL/GenBank/DDBJ whole genome shotgun (WGS) entry which is preliminary data.</text>
</comment>
<evidence type="ECO:0000256" key="2">
    <source>
        <dbReference type="SAM" id="Phobius"/>
    </source>
</evidence>
<feature type="transmembrane region" description="Helical" evidence="2">
    <location>
        <begin position="61"/>
        <end position="81"/>
    </location>
</feature>
<keyword evidence="2" id="KW-0812">Transmembrane</keyword>
<dbReference type="Proteomes" id="UP000663828">
    <property type="component" value="Unassembled WGS sequence"/>
</dbReference>
<dbReference type="EMBL" id="CAJNOJ010000149">
    <property type="protein sequence ID" value="CAF1201842.1"/>
    <property type="molecule type" value="Genomic_DNA"/>
</dbReference>
<evidence type="ECO:0000313" key="6">
    <source>
        <dbReference type="Proteomes" id="UP000663852"/>
    </source>
</evidence>
<feature type="region of interest" description="Disordered" evidence="1">
    <location>
        <begin position="189"/>
        <end position="214"/>
    </location>
</feature>
<organism evidence="4 6">
    <name type="scientific">Adineta ricciae</name>
    <name type="common">Rotifer</name>
    <dbReference type="NCBI Taxonomy" id="249248"/>
    <lineage>
        <taxon>Eukaryota</taxon>
        <taxon>Metazoa</taxon>
        <taxon>Spiralia</taxon>
        <taxon>Gnathifera</taxon>
        <taxon>Rotifera</taxon>
        <taxon>Eurotatoria</taxon>
        <taxon>Bdelloidea</taxon>
        <taxon>Adinetida</taxon>
        <taxon>Adinetidae</taxon>
        <taxon>Adineta</taxon>
    </lineage>
</organism>
<keyword evidence="2" id="KW-1133">Transmembrane helix</keyword>
<dbReference type="EMBL" id="CAJNOR010000883">
    <property type="protein sequence ID" value="CAF1028668.1"/>
    <property type="molecule type" value="Genomic_DNA"/>
</dbReference>
<keyword evidence="5" id="KW-1185">Reference proteome</keyword>
<reference evidence="4" key="1">
    <citation type="submission" date="2021-02" db="EMBL/GenBank/DDBJ databases">
        <authorList>
            <person name="Nowell W R."/>
        </authorList>
    </citation>
    <scope>NUCLEOTIDE SEQUENCE</scope>
</reference>
<accession>A0A814WBH7</accession>
<name>A0A814WBH7_ADIRI</name>
<dbReference type="AlphaFoldDB" id="A0A814WBH7"/>
<gene>
    <name evidence="4" type="ORF">EDS130_LOCUS25410</name>
    <name evidence="3" type="ORF">XAT740_LOCUS14631</name>
</gene>
<proteinExistence type="predicted"/>
<evidence type="ECO:0000313" key="5">
    <source>
        <dbReference type="Proteomes" id="UP000663828"/>
    </source>
</evidence>